<dbReference type="VEuPathDB" id="FungiDB:SPSK_01667"/>
<proteinExistence type="inferred from homology"/>
<evidence type="ECO:0000259" key="4">
    <source>
        <dbReference type="PROSITE" id="PS51180"/>
    </source>
</evidence>
<comment type="caution">
    <text evidence="5">The sequence shown here is derived from an EMBL/GenBank/DDBJ whole genome shotgun (WGS) entry which is preliminary data.</text>
</comment>
<dbReference type="PANTHER" id="PTHR40463">
    <property type="entry name" value="PH-RESPONSE REGULATOR PROTEIN PALC"/>
    <property type="match status" value="1"/>
</dbReference>
<dbReference type="InterPro" id="IPR004328">
    <property type="entry name" value="BRO1_dom"/>
</dbReference>
<dbReference type="KEGG" id="ssck:SPSK_01667"/>
<dbReference type="RefSeq" id="XP_016589972.1">
    <property type="nucleotide sequence ID" value="XM_016728574.1"/>
</dbReference>
<feature type="compositionally biased region" description="Low complexity" evidence="3">
    <location>
        <begin position="108"/>
        <end position="122"/>
    </location>
</feature>
<evidence type="ECO:0000256" key="2">
    <source>
        <dbReference type="ARBA" id="ARBA00022193"/>
    </source>
</evidence>
<dbReference type="OrthoDB" id="10266451at2759"/>
<evidence type="ECO:0000256" key="1">
    <source>
        <dbReference type="ARBA" id="ARBA00010997"/>
    </source>
</evidence>
<feature type="compositionally biased region" description="Basic and acidic residues" evidence="3">
    <location>
        <begin position="395"/>
        <end position="413"/>
    </location>
</feature>
<name>A0A0F2MGK0_SPOSC</name>
<dbReference type="EMBL" id="AXCR01000005">
    <property type="protein sequence ID" value="KJR87296.1"/>
    <property type="molecule type" value="Genomic_DNA"/>
</dbReference>
<dbReference type="GeneID" id="27663851"/>
<evidence type="ECO:0000313" key="6">
    <source>
        <dbReference type="Proteomes" id="UP000033710"/>
    </source>
</evidence>
<feature type="region of interest" description="Disordered" evidence="3">
    <location>
        <begin position="395"/>
        <end position="419"/>
    </location>
</feature>
<dbReference type="Gene3D" id="1.25.40.280">
    <property type="entry name" value="alix/aip1 like domains"/>
    <property type="match status" value="1"/>
</dbReference>
<evidence type="ECO:0000313" key="5">
    <source>
        <dbReference type="EMBL" id="KJR87296.1"/>
    </source>
</evidence>
<accession>A0A0F2MGK0</accession>
<feature type="domain" description="BRO1" evidence="4">
    <location>
        <begin position="1"/>
        <end position="295"/>
    </location>
</feature>
<dbReference type="PANTHER" id="PTHR40463:SF1">
    <property type="entry name" value="PH-RESPONSE REGULATOR PROTEIN PALC"/>
    <property type="match status" value="1"/>
</dbReference>
<dbReference type="InterPro" id="IPR037505">
    <property type="entry name" value="pH-resp_palC"/>
</dbReference>
<feature type="compositionally biased region" description="Polar residues" evidence="3">
    <location>
        <begin position="516"/>
        <end position="527"/>
    </location>
</feature>
<dbReference type="SMART" id="SM01041">
    <property type="entry name" value="BRO1"/>
    <property type="match status" value="1"/>
</dbReference>
<dbReference type="GO" id="GO:0071467">
    <property type="term" value="P:cellular response to pH"/>
    <property type="evidence" value="ECO:0007669"/>
    <property type="project" value="InterPro"/>
</dbReference>
<comment type="similarity">
    <text evidence="1">Belongs to the palC family.</text>
</comment>
<reference evidence="5 6" key="2">
    <citation type="journal article" date="2015" name="Eukaryot. Cell">
        <title>Asexual propagation of a virulent clone complex in a human and feline outbreak of sporotrichosis.</title>
        <authorList>
            <person name="Teixeira Mde M."/>
            <person name="Rodrigues A.M."/>
            <person name="Tsui C.K."/>
            <person name="de Almeida L.G."/>
            <person name="Van Diepeningen A.D."/>
            <person name="van den Ende B.G."/>
            <person name="Fernandes G.F."/>
            <person name="Kano R."/>
            <person name="Hamelin R.C."/>
            <person name="Lopes-Bezerra L.M."/>
            <person name="Vasconcelos A.T."/>
            <person name="de Hoog S."/>
            <person name="de Camargo Z.P."/>
            <person name="Felipe M.S."/>
        </authorList>
    </citation>
    <scope>NUCLEOTIDE SEQUENCE [LARGE SCALE GENOMIC DNA]</scope>
    <source>
        <strain evidence="5 6">1099-18</strain>
    </source>
</reference>
<organism evidence="5 6">
    <name type="scientific">Sporothrix schenckii 1099-18</name>
    <dbReference type="NCBI Taxonomy" id="1397361"/>
    <lineage>
        <taxon>Eukaryota</taxon>
        <taxon>Fungi</taxon>
        <taxon>Dikarya</taxon>
        <taxon>Ascomycota</taxon>
        <taxon>Pezizomycotina</taxon>
        <taxon>Sordariomycetes</taxon>
        <taxon>Sordariomycetidae</taxon>
        <taxon>Ophiostomatales</taxon>
        <taxon>Ophiostomataceae</taxon>
        <taxon>Sporothrix</taxon>
    </lineage>
</organism>
<feature type="region of interest" description="Disordered" evidence="3">
    <location>
        <begin position="489"/>
        <end position="527"/>
    </location>
</feature>
<protein>
    <recommendedName>
        <fullName evidence="2">pH-response regulator protein palC</fullName>
    </recommendedName>
</protein>
<reference evidence="5 6" key="1">
    <citation type="journal article" date="2014" name="BMC Genomics">
        <title>Comparative genomics of the major fungal agents of human and animal Sporotrichosis: Sporothrix schenckii and Sporothrix brasiliensis.</title>
        <authorList>
            <person name="Teixeira M.M."/>
            <person name="de Almeida L.G."/>
            <person name="Kubitschek-Barreira P."/>
            <person name="Alves F.L."/>
            <person name="Kioshima E.S."/>
            <person name="Abadio A.K."/>
            <person name="Fernandes L."/>
            <person name="Derengowski L.S."/>
            <person name="Ferreira K.S."/>
            <person name="Souza R.C."/>
            <person name="Ruiz J.C."/>
            <person name="de Andrade N.C."/>
            <person name="Paes H.C."/>
            <person name="Nicola A.M."/>
            <person name="Albuquerque P."/>
            <person name="Gerber A.L."/>
            <person name="Martins V.P."/>
            <person name="Peconick L.D."/>
            <person name="Neto A.V."/>
            <person name="Chaucanez C.B."/>
            <person name="Silva P.A."/>
            <person name="Cunha O.L."/>
            <person name="de Oliveira F.F."/>
            <person name="dos Santos T.C."/>
            <person name="Barros A.L."/>
            <person name="Soares M.A."/>
            <person name="de Oliveira L.M."/>
            <person name="Marini M.M."/>
            <person name="Villalobos-Duno H."/>
            <person name="Cunha M.M."/>
            <person name="de Hoog S."/>
            <person name="da Silveira J.F."/>
            <person name="Henrissat B."/>
            <person name="Nino-Vega G.A."/>
            <person name="Cisalpino P.S."/>
            <person name="Mora-Montes H.M."/>
            <person name="Almeida S.R."/>
            <person name="Stajich J.E."/>
            <person name="Lopes-Bezerra L.M."/>
            <person name="Vasconcelos A.T."/>
            <person name="Felipe M.S."/>
        </authorList>
    </citation>
    <scope>NUCLEOTIDE SEQUENCE [LARGE SCALE GENOMIC DNA]</scope>
    <source>
        <strain evidence="5 6">1099-18</strain>
    </source>
</reference>
<sequence length="527" mass="55709">MPYPFVLPTTSAFVFTTAFDSPTHPSLPSTASTYRSVVRDTLKRHKRMPPETQSSNLGLVVSSLEDYLPYLIALADGLAGRNRDVQVSLLPQRRNKGPGPLAAAGPESGSRSAQAPAAASGPGLEWRPVLAEARLPGKEPPRVRIPLNQAALDAEAVFVLAALGHAYTLQARAALQPLYVVTSVVPVGSEQRKAALATALKHLQTAAGVFSFATTFAASSSYAASAAPSPEVSASTLRSLAALALAEATLVAVLKDDPYPAAVAQDRNEHDREWMYKAPDLPKVRAHLYARLCLAAADHAARAASGVSGVAGISRAFVRYLQDLRHTSRAKACRFFAIDADLGGQTGTALAWVHGALLELRDGGGGPAGAAGWGSASPSSSLAAAADKKSLLDRFKKDRAEKREKKEDKRVERGSGWGGDAGRLEETRVLAMLDAKWTKQNDTVNTQRIPPAGPLVAQMPSGREFATVQPMVRPQLDASVLEAMRAPRDPLDALGDEMDGTTLVSSDDEGPELPTSGRQSAAPSSYF</sequence>
<feature type="region of interest" description="Disordered" evidence="3">
    <location>
        <begin position="90"/>
        <end position="122"/>
    </location>
</feature>
<gene>
    <name evidence="5" type="ORF">SPSK_01667</name>
</gene>
<dbReference type="PROSITE" id="PS51180">
    <property type="entry name" value="BRO1"/>
    <property type="match status" value="1"/>
</dbReference>
<dbReference type="Proteomes" id="UP000033710">
    <property type="component" value="Unassembled WGS sequence"/>
</dbReference>
<dbReference type="InterPro" id="IPR038499">
    <property type="entry name" value="BRO1_sf"/>
</dbReference>
<dbReference type="GO" id="GO:0005886">
    <property type="term" value="C:plasma membrane"/>
    <property type="evidence" value="ECO:0007669"/>
    <property type="project" value="TreeGrafter"/>
</dbReference>
<evidence type="ECO:0000256" key="3">
    <source>
        <dbReference type="SAM" id="MobiDB-lite"/>
    </source>
</evidence>
<dbReference type="AlphaFoldDB" id="A0A0F2MGK0"/>